<evidence type="ECO:0000313" key="1">
    <source>
        <dbReference type="EMBL" id="KKM60874.1"/>
    </source>
</evidence>
<accession>A0A0F9IU42</accession>
<gene>
    <name evidence="1" type="ORF">LCGC14_1537370</name>
</gene>
<dbReference type="EMBL" id="LAZR01011592">
    <property type="protein sequence ID" value="KKM60874.1"/>
    <property type="molecule type" value="Genomic_DNA"/>
</dbReference>
<comment type="caution">
    <text evidence="1">The sequence shown here is derived from an EMBL/GenBank/DDBJ whole genome shotgun (WGS) entry which is preliminary data.</text>
</comment>
<name>A0A0F9IU42_9ZZZZ</name>
<dbReference type="AlphaFoldDB" id="A0A0F9IU42"/>
<organism evidence="1">
    <name type="scientific">marine sediment metagenome</name>
    <dbReference type="NCBI Taxonomy" id="412755"/>
    <lineage>
        <taxon>unclassified sequences</taxon>
        <taxon>metagenomes</taxon>
        <taxon>ecological metagenomes</taxon>
    </lineage>
</organism>
<sequence length="260" mass="28292">MKEVSCNTAGTCKAWCHAATPHPVNEACERSYCMEVRRQVKCEPVPVTTPPDGCTRRTRDLCDLSGMPCAIVYDGVTCRAGRPGYVRIGDASGPHTPLASTDDLQVSGILDPWPELPAEGTRWQTKDDRGNPLLLQWSKGSWVKVEAPATSTAAVYESSVRSIIGKEIWLHGAVNSIGCDSIAGRATARIVALPRVEADATDTMRQAFRSKKIAVIIREAIDALHDGTKTPAGHIRRAVDRIIALPKWTPRIRQEGGTEQ</sequence>
<protein>
    <submittedName>
        <fullName evidence="1">Uncharacterized protein</fullName>
    </submittedName>
</protein>
<reference evidence="1" key="1">
    <citation type="journal article" date="2015" name="Nature">
        <title>Complex archaea that bridge the gap between prokaryotes and eukaryotes.</title>
        <authorList>
            <person name="Spang A."/>
            <person name="Saw J.H."/>
            <person name="Jorgensen S.L."/>
            <person name="Zaremba-Niedzwiedzka K."/>
            <person name="Martijn J."/>
            <person name="Lind A.E."/>
            <person name="van Eijk R."/>
            <person name="Schleper C."/>
            <person name="Guy L."/>
            <person name="Ettema T.J."/>
        </authorList>
    </citation>
    <scope>NUCLEOTIDE SEQUENCE</scope>
</reference>
<proteinExistence type="predicted"/>